<accession>A0A9W9JLN2</accession>
<dbReference type="Proteomes" id="UP001150942">
    <property type="component" value="Unassembled WGS sequence"/>
</dbReference>
<organism evidence="2 3">
    <name type="scientific">Penicillium cf. viridicatum</name>
    <dbReference type="NCBI Taxonomy" id="2972119"/>
    <lineage>
        <taxon>Eukaryota</taxon>
        <taxon>Fungi</taxon>
        <taxon>Dikarya</taxon>
        <taxon>Ascomycota</taxon>
        <taxon>Pezizomycotina</taxon>
        <taxon>Eurotiomycetes</taxon>
        <taxon>Eurotiomycetidae</taxon>
        <taxon>Eurotiales</taxon>
        <taxon>Aspergillaceae</taxon>
        <taxon>Penicillium</taxon>
    </lineage>
</organism>
<comment type="caution">
    <text evidence="2">The sequence shown here is derived from an EMBL/GenBank/DDBJ whole genome shotgun (WGS) entry which is preliminary data.</text>
</comment>
<evidence type="ECO:0000313" key="3">
    <source>
        <dbReference type="Proteomes" id="UP001150942"/>
    </source>
</evidence>
<sequence>MITTSKEKRGNLRPYLTPKQLEEPK</sequence>
<protein>
    <submittedName>
        <fullName evidence="2">Uncharacterized protein</fullName>
    </submittedName>
</protein>
<evidence type="ECO:0000256" key="1">
    <source>
        <dbReference type="SAM" id="MobiDB-lite"/>
    </source>
</evidence>
<dbReference type="AlphaFoldDB" id="A0A9W9JLN2"/>
<reference evidence="2" key="1">
    <citation type="submission" date="2022-11" db="EMBL/GenBank/DDBJ databases">
        <authorList>
            <person name="Petersen C."/>
        </authorList>
    </citation>
    <scope>NUCLEOTIDE SEQUENCE</scope>
    <source>
        <strain evidence="2">IBT 20477</strain>
    </source>
</reference>
<keyword evidence="3" id="KW-1185">Reference proteome</keyword>
<dbReference type="EMBL" id="JAPQKQ010000005">
    <property type="protein sequence ID" value="KAJ5197205.1"/>
    <property type="molecule type" value="Genomic_DNA"/>
</dbReference>
<name>A0A9W9JLN2_9EURO</name>
<reference evidence="2" key="2">
    <citation type="journal article" date="2023" name="IMA Fungus">
        <title>Comparative genomic study of the Penicillium genus elucidates a diverse pangenome and 15 lateral gene transfer events.</title>
        <authorList>
            <person name="Petersen C."/>
            <person name="Sorensen T."/>
            <person name="Nielsen M.R."/>
            <person name="Sondergaard T.E."/>
            <person name="Sorensen J.L."/>
            <person name="Fitzpatrick D.A."/>
            <person name="Frisvad J.C."/>
            <person name="Nielsen K.L."/>
        </authorList>
    </citation>
    <scope>NUCLEOTIDE SEQUENCE</scope>
    <source>
        <strain evidence="2">IBT 20477</strain>
    </source>
</reference>
<proteinExistence type="predicted"/>
<evidence type="ECO:0000313" key="2">
    <source>
        <dbReference type="EMBL" id="KAJ5197205.1"/>
    </source>
</evidence>
<feature type="region of interest" description="Disordered" evidence="1">
    <location>
        <begin position="1"/>
        <end position="25"/>
    </location>
</feature>
<feature type="compositionally biased region" description="Basic and acidic residues" evidence="1">
    <location>
        <begin position="1"/>
        <end position="10"/>
    </location>
</feature>
<gene>
    <name evidence="2" type="ORF">N7449_007684</name>
</gene>